<comment type="function">
    <text evidence="7">Required for chromosome condensation and partitioning.</text>
</comment>
<dbReference type="PANTHER" id="PTHR43977">
    <property type="entry name" value="STRUCTURAL MAINTENANCE OF CHROMOSOMES PROTEIN 3"/>
    <property type="match status" value="1"/>
</dbReference>
<dbReference type="InterPro" id="IPR010935">
    <property type="entry name" value="SMC_hinge"/>
</dbReference>
<dbReference type="Pfam" id="PF06470">
    <property type="entry name" value="SMC_hinge"/>
    <property type="match status" value="1"/>
</dbReference>
<evidence type="ECO:0000256" key="4">
    <source>
        <dbReference type="ARBA" id="ARBA00022840"/>
    </source>
</evidence>
<feature type="domain" description="SMC hinge" evidence="8">
    <location>
        <begin position="519"/>
        <end position="607"/>
    </location>
</feature>
<dbReference type="InterPro" id="IPR011890">
    <property type="entry name" value="SMC_prok"/>
</dbReference>
<dbReference type="GO" id="GO:0007062">
    <property type="term" value="P:sister chromatid cohesion"/>
    <property type="evidence" value="ECO:0007669"/>
    <property type="project" value="InterPro"/>
</dbReference>
<dbReference type="HOGENOM" id="CLU_001042_2_2_5"/>
<keyword evidence="4 7" id="KW-0067">ATP-binding</keyword>
<dbReference type="GO" id="GO:0007059">
    <property type="term" value="P:chromosome segregation"/>
    <property type="evidence" value="ECO:0007669"/>
    <property type="project" value="UniProtKB-UniRule"/>
</dbReference>
<protein>
    <recommendedName>
        <fullName evidence="7">Chromosome partition protein Smc</fullName>
    </recommendedName>
</protein>
<evidence type="ECO:0000256" key="6">
    <source>
        <dbReference type="ARBA" id="ARBA00023125"/>
    </source>
</evidence>
<keyword evidence="5 7" id="KW-0175">Coiled coil</keyword>
<dbReference type="NCBIfam" id="TIGR02168">
    <property type="entry name" value="SMC_prok_B"/>
    <property type="match status" value="1"/>
</dbReference>
<dbReference type="InterPro" id="IPR024704">
    <property type="entry name" value="SMC"/>
</dbReference>
<dbReference type="GO" id="GO:0016887">
    <property type="term" value="F:ATP hydrolysis activity"/>
    <property type="evidence" value="ECO:0007669"/>
    <property type="project" value="InterPro"/>
</dbReference>
<dbReference type="GO" id="GO:0003677">
    <property type="term" value="F:DNA binding"/>
    <property type="evidence" value="ECO:0007669"/>
    <property type="project" value="UniProtKB-UniRule"/>
</dbReference>
<evidence type="ECO:0000313" key="9">
    <source>
        <dbReference type="EMBL" id="EEQ95204.1"/>
    </source>
</evidence>
<dbReference type="SUPFAM" id="SSF75553">
    <property type="entry name" value="Smc hinge domain"/>
    <property type="match status" value="1"/>
</dbReference>
<name>C4WJH6_9HYPH</name>
<comment type="similarity">
    <text evidence="7">Belongs to the SMC family.</text>
</comment>
<reference evidence="9 10" key="1">
    <citation type="submission" date="2009-05" db="EMBL/GenBank/DDBJ databases">
        <authorList>
            <person name="Setubal J.C."/>
            <person name="Boyle S."/>
            <person name="Crasta O.R."/>
            <person name="Gillespie J.J."/>
            <person name="Kenyon R.W."/>
            <person name="Lu J."/>
            <person name="Mane S."/>
            <person name="Nagrani S."/>
            <person name="Shallom J.M."/>
            <person name="Shallom S."/>
            <person name="Shukla M."/>
            <person name="Snyder E.E."/>
            <person name="Sobral B.W."/>
            <person name="Wattam A.R."/>
            <person name="Will R."/>
            <person name="Williams K."/>
            <person name="Yoo H."/>
            <person name="Munk C."/>
            <person name="Tapia R."/>
            <person name="Green L."/>
            <person name="Rogers Y."/>
            <person name="Detter J.C."/>
            <person name="Bruce D."/>
            <person name="Brettin T.S."/>
            <person name="Tsolis R."/>
        </authorList>
    </citation>
    <scope>NUCLEOTIDE SEQUENCE [LARGE SCALE GENOMIC DNA]</scope>
    <source>
        <strain evidence="9 10">LMG 3301</strain>
    </source>
</reference>
<dbReference type="Proteomes" id="UP000004386">
    <property type="component" value="Unassembled WGS sequence"/>
</dbReference>
<dbReference type="GO" id="GO:0030261">
    <property type="term" value="P:chromosome condensation"/>
    <property type="evidence" value="ECO:0007669"/>
    <property type="project" value="InterPro"/>
</dbReference>
<dbReference type="SUPFAM" id="SSF52540">
    <property type="entry name" value="P-loop containing nucleoside triphosphate hydrolases"/>
    <property type="match status" value="2"/>
</dbReference>
<comment type="caution">
    <text evidence="9">The sequence shown here is derived from an EMBL/GenBank/DDBJ whole genome shotgun (WGS) entry which is preliminary data.</text>
</comment>
<dbReference type="PIRSF" id="PIRSF005719">
    <property type="entry name" value="SMC"/>
    <property type="match status" value="1"/>
</dbReference>
<evidence type="ECO:0000256" key="2">
    <source>
        <dbReference type="ARBA" id="ARBA00022490"/>
    </source>
</evidence>
<feature type="binding site" evidence="7">
    <location>
        <begin position="44"/>
        <end position="51"/>
    </location>
    <ligand>
        <name>ATP</name>
        <dbReference type="ChEBI" id="CHEBI:30616"/>
    </ligand>
</feature>
<feature type="coiled-coil region" evidence="7">
    <location>
        <begin position="774"/>
        <end position="920"/>
    </location>
</feature>
<evidence type="ECO:0000256" key="5">
    <source>
        <dbReference type="ARBA" id="ARBA00023054"/>
    </source>
</evidence>
<accession>C4WJH6</accession>
<evidence type="ECO:0000256" key="1">
    <source>
        <dbReference type="ARBA" id="ARBA00004496"/>
    </source>
</evidence>
<evidence type="ECO:0000256" key="7">
    <source>
        <dbReference type="HAMAP-Rule" id="MF_01894"/>
    </source>
</evidence>
<dbReference type="Gene3D" id="3.40.50.300">
    <property type="entry name" value="P-loop containing nucleotide triphosphate hydrolases"/>
    <property type="match status" value="2"/>
</dbReference>
<organism evidence="9 10">
    <name type="scientific">Brucella intermedia LMG 3301</name>
    <dbReference type="NCBI Taxonomy" id="641118"/>
    <lineage>
        <taxon>Bacteria</taxon>
        <taxon>Pseudomonadati</taxon>
        <taxon>Pseudomonadota</taxon>
        <taxon>Alphaproteobacteria</taxon>
        <taxon>Hyphomicrobiales</taxon>
        <taxon>Brucellaceae</taxon>
        <taxon>Brucella/Ochrobactrum group</taxon>
        <taxon>Brucella</taxon>
    </lineage>
</organism>
<dbReference type="HAMAP" id="MF_01894">
    <property type="entry name" value="Smc_prok"/>
    <property type="match status" value="1"/>
</dbReference>
<evidence type="ECO:0000256" key="3">
    <source>
        <dbReference type="ARBA" id="ARBA00022741"/>
    </source>
</evidence>
<evidence type="ECO:0000313" key="10">
    <source>
        <dbReference type="Proteomes" id="UP000004386"/>
    </source>
</evidence>
<dbReference type="FunFam" id="3.40.50.300:FF:000901">
    <property type="entry name" value="Chromosome partition protein Smc"/>
    <property type="match status" value="1"/>
</dbReference>
<sequence>MRFWDDSGRRLLMRFSKLRLVGFKSFVEPMEFVIEGGLTGVVGPNGCGKSNLVEALRWVMGENSYKNMRASGMDDVIFSGSATRPARNTAEVTLFLDNSDRSAPASYNDADELQVSRRIERESGSVYRINGKEARAKDVQLLFADQSTGARSPSMVGQGRIGELIQAKPQARRALLEEAAGISGLHTRRHEAELRLRAAETNLERLDDVVGELGSQIESLKRQARQANRFKALSADIRRAEAALLHLRWSQAKMQEGEAQSALAQATSAVGDMAQAQMNAAKAQAVGAHKLPELREAEAKAAAALQRLSIARTQLDEEGERLRARRAELIKRLEQLSADIAREEEMMRENADILARLDEEEQELIASAEESGKRDQELHALFQEAEIRLQDSENALSRVTAERAEAAAERVQIERALRETRDRRDRLAVQMEAIERDIASVAEQIGGLFDPAEKRIVVDRCAEALATAEEMVASAEELVANAREAEAASRQPLSEARTELNRIETEAQTLARILNAGETGQFPPVVEELRVEKGYEVALGAALGEDLDAASDEHAPVYWAYNPATDADPALPEGVMPLDRLVEGPQQLRRRLAQVGVVSDSDGKRLQALLQPGQRLVSKAGALWRWDGYTASADAPTPAAQRLAQKNRLAELEQEAVAARKRAEQAEQDVQRTEAGLREAIEQERVARDQWRANQRKLDEAREALAAAERAAGQLATRRAGLEDSKAHLTENLEEAQMRVAEAEDRLGEMPDIDAIGERLAALSSEVMADRAALAEARAAYEGLRREADARKRRLEMIALERRNWKSRAENAGRHIDALNDRRAETADEAEALAEAPDEIESRRRALLNELSQADALRKQAGDILAEAEAAQAELDKTATLAIQQLAASREQRARAEERLAAAEERRKDAEARIAEALNCPPHEAIRQTGLKPDEAFPDPDQLERQLERLKIERERLGAVNLRADEEQQELSGRLDTIVSEREDVIEAIKKLRQAIQSLNREGRERLLAAFDVVNVQFQRLFTHLFGGGTAELQLIESDDPLEAGLEILARPPGKKPQTMTLLSGGEQALTAMALIFAVFLTNPAPICVLDEVDAPLDDHNVERYCNLMDEMAASTETRFVVITHNPITMARMNRLFGVTMGEQGVSQLVSVDLQTAERLREAS</sequence>
<dbReference type="AlphaFoldDB" id="C4WJH6"/>
<evidence type="ECO:0000259" key="8">
    <source>
        <dbReference type="SMART" id="SM00968"/>
    </source>
</evidence>
<feature type="coiled-coil region" evidence="7">
    <location>
        <begin position="947"/>
        <end position="1002"/>
    </location>
</feature>
<dbReference type="CDD" id="cd03278">
    <property type="entry name" value="ABC_SMC_barmotin"/>
    <property type="match status" value="1"/>
</dbReference>
<dbReference type="GO" id="GO:0006260">
    <property type="term" value="P:DNA replication"/>
    <property type="evidence" value="ECO:0007669"/>
    <property type="project" value="UniProtKB-UniRule"/>
</dbReference>
<keyword evidence="2 7" id="KW-0963">Cytoplasm</keyword>
<feature type="coiled-coil region" evidence="7">
    <location>
        <begin position="294"/>
        <end position="513"/>
    </location>
</feature>
<dbReference type="Pfam" id="PF02463">
    <property type="entry name" value="SMC_N"/>
    <property type="match status" value="1"/>
</dbReference>
<dbReference type="GO" id="GO:0005737">
    <property type="term" value="C:cytoplasm"/>
    <property type="evidence" value="ECO:0007669"/>
    <property type="project" value="UniProtKB-SubCell"/>
</dbReference>
<dbReference type="EMBL" id="ACQA01000001">
    <property type="protein sequence ID" value="EEQ95204.1"/>
    <property type="molecule type" value="Genomic_DNA"/>
</dbReference>
<proteinExistence type="inferred from homology"/>
<keyword evidence="3 7" id="KW-0547">Nucleotide-binding</keyword>
<dbReference type="InterPro" id="IPR036277">
    <property type="entry name" value="SMC_hinge_sf"/>
</dbReference>
<dbReference type="GO" id="GO:0005694">
    <property type="term" value="C:chromosome"/>
    <property type="evidence" value="ECO:0007669"/>
    <property type="project" value="InterPro"/>
</dbReference>
<dbReference type="InterPro" id="IPR027417">
    <property type="entry name" value="P-loop_NTPase"/>
</dbReference>
<comment type="subcellular location">
    <subcellularLocation>
        <location evidence="1 7">Cytoplasm</location>
    </subcellularLocation>
</comment>
<keyword evidence="6 7" id="KW-0238">DNA-binding</keyword>
<comment type="subunit">
    <text evidence="7">Homodimer.</text>
</comment>
<gene>
    <name evidence="7 9" type="primary">smc</name>
    <name evidence="9" type="ORF">OINT_1000556</name>
</gene>
<dbReference type="GO" id="GO:0005524">
    <property type="term" value="F:ATP binding"/>
    <property type="evidence" value="ECO:0007669"/>
    <property type="project" value="UniProtKB-UniRule"/>
</dbReference>
<feature type="coiled-coil region" evidence="7">
    <location>
        <begin position="189"/>
        <end position="223"/>
    </location>
</feature>
<dbReference type="SMART" id="SM00968">
    <property type="entry name" value="SMC_hinge"/>
    <property type="match status" value="1"/>
</dbReference>
<dbReference type="InterPro" id="IPR003395">
    <property type="entry name" value="RecF/RecN/SMC_N"/>
</dbReference>
<comment type="domain">
    <text evidence="7">Contains large globular domains required for ATP hydrolysis at each terminus and a third globular domain forming a flexible hinge near the middle of the molecule. These domains are separated by coiled-coil structures.</text>
</comment>
<feature type="coiled-coil region" evidence="7">
    <location>
        <begin position="642"/>
        <end position="746"/>
    </location>
</feature>